<comment type="caution">
    <text evidence="2">The sequence shown here is derived from an EMBL/GenBank/DDBJ whole genome shotgun (WGS) entry which is preliminary data.</text>
</comment>
<feature type="region of interest" description="Disordered" evidence="1">
    <location>
        <begin position="32"/>
        <end position="68"/>
    </location>
</feature>
<dbReference type="OrthoDB" id="10313672at2759"/>
<dbReference type="Proteomes" id="UP000748531">
    <property type="component" value="Unassembled WGS sequence"/>
</dbReference>
<proteinExistence type="predicted"/>
<evidence type="ECO:0000256" key="1">
    <source>
        <dbReference type="SAM" id="MobiDB-lite"/>
    </source>
</evidence>
<evidence type="ECO:0000313" key="3">
    <source>
        <dbReference type="Proteomes" id="UP000748531"/>
    </source>
</evidence>
<dbReference type="AlphaFoldDB" id="A0A8J4SQY9"/>
<reference evidence="2" key="1">
    <citation type="submission" date="2019-05" db="EMBL/GenBank/DDBJ databases">
        <title>Annotation for the trematode Paragonimus heterotremus.</title>
        <authorList>
            <person name="Choi Y.-J."/>
        </authorList>
    </citation>
    <scope>NUCLEOTIDE SEQUENCE</scope>
    <source>
        <strain evidence="2">LC</strain>
    </source>
</reference>
<protein>
    <submittedName>
        <fullName evidence="2">Uncharacterized protein</fullName>
    </submittedName>
</protein>
<dbReference type="EMBL" id="LUCH01001613">
    <property type="protein sequence ID" value="KAF5402765.1"/>
    <property type="molecule type" value="Genomic_DNA"/>
</dbReference>
<name>A0A8J4SQY9_9TREM</name>
<accession>A0A8J4SQY9</accession>
<gene>
    <name evidence="2" type="ORF">PHET_03306</name>
</gene>
<feature type="compositionally biased region" description="Polar residues" evidence="1">
    <location>
        <begin position="38"/>
        <end position="51"/>
    </location>
</feature>
<sequence>MFNLHVIPDFSIGSHWSHFSPCAPSELILTNDDVTSHPGRNSSNLSSTTLEGATRADTHPSFTAHEEEPWCPCCHQRLASRDDLETHLQQCLEQ</sequence>
<organism evidence="2 3">
    <name type="scientific">Paragonimus heterotremus</name>
    <dbReference type="NCBI Taxonomy" id="100268"/>
    <lineage>
        <taxon>Eukaryota</taxon>
        <taxon>Metazoa</taxon>
        <taxon>Spiralia</taxon>
        <taxon>Lophotrochozoa</taxon>
        <taxon>Platyhelminthes</taxon>
        <taxon>Trematoda</taxon>
        <taxon>Digenea</taxon>
        <taxon>Plagiorchiida</taxon>
        <taxon>Troglotremata</taxon>
        <taxon>Troglotrematidae</taxon>
        <taxon>Paragonimus</taxon>
    </lineage>
</organism>
<evidence type="ECO:0000313" key="2">
    <source>
        <dbReference type="EMBL" id="KAF5402765.1"/>
    </source>
</evidence>
<feature type="compositionally biased region" description="Basic and acidic residues" evidence="1">
    <location>
        <begin position="54"/>
        <end position="68"/>
    </location>
</feature>
<keyword evidence="3" id="KW-1185">Reference proteome</keyword>